<gene>
    <name evidence="1" type="ORF">SAMN05216178_2294</name>
</gene>
<name>A0A1H4MA79_9PSED</name>
<sequence length="196" mass="20604">MELIYTNQLEGFDPDKRYRTASLFRGIERDATAVVVVGDYPDIIAAYEAAGVDVSVVEASAVPVPSAKAPASGELADEVAKLRAENGAVILLLDGLDAGEIQQPRSGELATRLFESLGIIHASVGELTTERDGLLLTVDALRGELETLKKAAPAAPHDEAGEIAALKAKLDAAGVQYRANASKESLEKLVAELPKA</sequence>
<evidence type="ECO:0000313" key="2">
    <source>
        <dbReference type="Proteomes" id="UP000198982"/>
    </source>
</evidence>
<evidence type="ECO:0000313" key="1">
    <source>
        <dbReference type="EMBL" id="SEB79737.1"/>
    </source>
</evidence>
<proteinExistence type="predicted"/>
<keyword evidence="2" id="KW-1185">Reference proteome</keyword>
<dbReference type="Proteomes" id="UP000198982">
    <property type="component" value="Unassembled WGS sequence"/>
</dbReference>
<dbReference type="InterPro" id="IPR036361">
    <property type="entry name" value="SAP_dom_sf"/>
</dbReference>
<dbReference type="RefSeq" id="WP_092317167.1">
    <property type="nucleotide sequence ID" value="NZ_FNTJ01000001.1"/>
</dbReference>
<organism evidence="1 2">
    <name type="scientific">Pseudomonas saponiphila</name>
    <dbReference type="NCBI Taxonomy" id="556534"/>
    <lineage>
        <taxon>Bacteria</taxon>
        <taxon>Pseudomonadati</taxon>
        <taxon>Pseudomonadota</taxon>
        <taxon>Gammaproteobacteria</taxon>
        <taxon>Pseudomonadales</taxon>
        <taxon>Pseudomonadaceae</taxon>
        <taxon>Pseudomonas</taxon>
    </lineage>
</organism>
<dbReference type="Gene3D" id="1.10.720.30">
    <property type="entry name" value="SAP domain"/>
    <property type="match status" value="1"/>
</dbReference>
<accession>A0A1H4MA79</accession>
<evidence type="ECO:0008006" key="3">
    <source>
        <dbReference type="Google" id="ProtNLM"/>
    </source>
</evidence>
<reference evidence="2" key="1">
    <citation type="submission" date="2016-10" db="EMBL/GenBank/DDBJ databases">
        <authorList>
            <person name="Varghese N."/>
            <person name="Submissions S."/>
        </authorList>
    </citation>
    <scope>NUCLEOTIDE SEQUENCE [LARGE SCALE GENOMIC DNA]</scope>
    <source>
        <strain evidence="2">DSM 9751</strain>
    </source>
</reference>
<protein>
    <recommendedName>
        <fullName evidence="3">HeH/LEM domain-containing protein</fullName>
    </recommendedName>
</protein>
<dbReference type="AlphaFoldDB" id="A0A1H4MA79"/>
<dbReference type="EMBL" id="FNTJ01000001">
    <property type="protein sequence ID" value="SEB79737.1"/>
    <property type="molecule type" value="Genomic_DNA"/>
</dbReference>